<dbReference type="InterPro" id="IPR011598">
    <property type="entry name" value="bHLH_dom"/>
</dbReference>
<organism evidence="8 9">
    <name type="scientific">Metschnikowia pulcherrima</name>
    <dbReference type="NCBI Taxonomy" id="27326"/>
    <lineage>
        <taxon>Eukaryota</taxon>
        <taxon>Fungi</taxon>
        <taxon>Dikarya</taxon>
        <taxon>Ascomycota</taxon>
        <taxon>Saccharomycotina</taxon>
        <taxon>Pichiomycetes</taxon>
        <taxon>Metschnikowiaceae</taxon>
        <taxon>Metschnikowia</taxon>
    </lineage>
</organism>
<dbReference type="Proteomes" id="UP000649328">
    <property type="component" value="Unassembled WGS sequence"/>
</dbReference>
<keyword evidence="2" id="KW-0805">Transcription regulation</keyword>
<keyword evidence="9" id="KW-1185">Reference proteome</keyword>
<evidence type="ECO:0000256" key="5">
    <source>
        <dbReference type="ARBA" id="ARBA00023242"/>
    </source>
</evidence>
<comment type="subcellular location">
    <subcellularLocation>
        <location evidence="1">Nucleus</location>
    </subcellularLocation>
</comment>
<evidence type="ECO:0000313" key="8">
    <source>
        <dbReference type="EMBL" id="KAF8002736.1"/>
    </source>
</evidence>
<evidence type="ECO:0000259" key="7">
    <source>
        <dbReference type="PROSITE" id="PS50888"/>
    </source>
</evidence>
<dbReference type="PANTHER" id="PTHR15741">
    <property type="entry name" value="BASIC HELIX-LOOP-HELIX ZIP TRANSCRIPTION FACTOR"/>
    <property type="match status" value="1"/>
</dbReference>
<dbReference type="InterPro" id="IPR052207">
    <property type="entry name" value="Max-like/E-box_TFs"/>
</dbReference>
<protein>
    <recommendedName>
        <fullName evidence="7">BHLH domain-containing protein</fullName>
    </recommendedName>
</protein>
<dbReference type="PROSITE" id="PS50888">
    <property type="entry name" value="BHLH"/>
    <property type="match status" value="1"/>
</dbReference>
<feature type="region of interest" description="Disordered" evidence="6">
    <location>
        <begin position="1"/>
        <end position="25"/>
    </location>
</feature>
<dbReference type="GO" id="GO:0000978">
    <property type="term" value="F:RNA polymerase II cis-regulatory region sequence-specific DNA binding"/>
    <property type="evidence" value="ECO:0007669"/>
    <property type="project" value="TreeGrafter"/>
</dbReference>
<feature type="compositionally biased region" description="Basic and acidic residues" evidence="6">
    <location>
        <begin position="9"/>
        <end position="25"/>
    </location>
</feature>
<evidence type="ECO:0000256" key="6">
    <source>
        <dbReference type="SAM" id="MobiDB-lite"/>
    </source>
</evidence>
<keyword evidence="5" id="KW-0539">Nucleus</keyword>
<evidence type="ECO:0000256" key="1">
    <source>
        <dbReference type="ARBA" id="ARBA00004123"/>
    </source>
</evidence>
<gene>
    <name evidence="8" type="ORF">HF325_003701</name>
</gene>
<dbReference type="EMBL" id="JACBPP010000004">
    <property type="protein sequence ID" value="KAF8002736.1"/>
    <property type="molecule type" value="Genomic_DNA"/>
</dbReference>
<name>A0A8H7GUR9_9ASCO</name>
<dbReference type="PANTHER" id="PTHR15741:SF27">
    <property type="entry name" value="TRANSCRIPTION FACTOR AP-4"/>
    <property type="match status" value="1"/>
</dbReference>
<dbReference type="GO" id="GO:0005634">
    <property type="term" value="C:nucleus"/>
    <property type="evidence" value="ECO:0007669"/>
    <property type="project" value="UniProtKB-SubCell"/>
</dbReference>
<evidence type="ECO:0000256" key="2">
    <source>
        <dbReference type="ARBA" id="ARBA00023015"/>
    </source>
</evidence>
<evidence type="ECO:0000256" key="3">
    <source>
        <dbReference type="ARBA" id="ARBA00023125"/>
    </source>
</evidence>
<accession>A0A8H7GUR9</accession>
<dbReference type="AlphaFoldDB" id="A0A8H7GUR9"/>
<reference evidence="8" key="1">
    <citation type="submission" date="2020-10" db="EMBL/GenBank/DDBJ databases">
        <title>The Whole-Genome Sequence of Metschnikowia persimmonesis, a Novel Endophytic Yeast Species Isolated from Medicinal Plant Diospyros kaki Thumb.</title>
        <authorList>
            <person name="Rahmat E."/>
            <person name="Kang Y."/>
        </authorList>
    </citation>
    <scope>NUCLEOTIDE SEQUENCE</scope>
    <source>
        <strain evidence="8">KIOM G15050</strain>
    </source>
</reference>
<keyword evidence="4" id="KW-0804">Transcription</keyword>
<feature type="domain" description="BHLH" evidence="7">
    <location>
        <begin position="13"/>
        <end position="65"/>
    </location>
</feature>
<dbReference type="GO" id="GO:0046983">
    <property type="term" value="F:protein dimerization activity"/>
    <property type="evidence" value="ECO:0007669"/>
    <property type="project" value="InterPro"/>
</dbReference>
<dbReference type="InterPro" id="IPR057072">
    <property type="entry name" value="bHLH_INO4"/>
</dbReference>
<dbReference type="Pfam" id="PF23181">
    <property type="entry name" value="bHLH_INO4"/>
    <property type="match status" value="1"/>
</dbReference>
<dbReference type="OrthoDB" id="5778525at2759"/>
<comment type="caution">
    <text evidence="8">The sequence shown here is derived from an EMBL/GenBank/DDBJ whole genome shotgun (WGS) entry which is preliminary data.</text>
</comment>
<dbReference type="InterPro" id="IPR036638">
    <property type="entry name" value="HLH_DNA-bd_sf"/>
</dbReference>
<evidence type="ECO:0000256" key="4">
    <source>
        <dbReference type="ARBA" id="ARBA00023163"/>
    </source>
</evidence>
<sequence length="97" mass="11259">MEDQLKSNLTEDEKKAHHIASEQKRRENIRMEFDRIVNLTPDLTSQESRSELNILTKSADYIESLKEENAVLVEKCRERGIHVPDNLKYKGPGIAHE</sequence>
<keyword evidence="3" id="KW-0238">DNA-binding</keyword>
<evidence type="ECO:0000313" key="9">
    <source>
        <dbReference type="Proteomes" id="UP000649328"/>
    </source>
</evidence>
<dbReference type="Gene3D" id="4.10.280.10">
    <property type="entry name" value="Helix-loop-helix DNA-binding domain"/>
    <property type="match status" value="1"/>
</dbReference>
<dbReference type="GO" id="GO:0000981">
    <property type="term" value="F:DNA-binding transcription factor activity, RNA polymerase II-specific"/>
    <property type="evidence" value="ECO:0007669"/>
    <property type="project" value="TreeGrafter"/>
</dbReference>
<dbReference type="SUPFAM" id="SSF47459">
    <property type="entry name" value="HLH, helix-loop-helix DNA-binding domain"/>
    <property type="match status" value="1"/>
</dbReference>
<dbReference type="SMART" id="SM00353">
    <property type="entry name" value="HLH"/>
    <property type="match status" value="1"/>
</dbReference>
<proteinExistence type="predicted"/>